<evidence type="ECO:0000313" key="1">
    <source>
        <dbReference type="EMBL" id="QEI06285.1"/>
    </source>
</evidence>
<sequence>MIDSLIGPAGHIQLLIEQPAGTPVGIAMISHPQPLLGGNPRHIVPHSIAKRLVAEGWIAVRPSFRGVGESAGSYDEGIGETEDAVLIAEHLRVQYPDLPLALVGFSFGAHVYARVACALEANAPADAIVLMGMPVGLTPGGREYEAFPIPARSLLLHGQDDAMAPLSQVLDWARASHHPVVVVPGVDHFFKGVLPSVVDHVVRHLRAVSAQ</sequence>
<proteinExistence type="predicted"/>
<dbReference type="GO" id="GO:0016787">
    <property type="term" value="F:hydrolase activity"/>
    <property type="evidence" value="ECO:0007669"/>
    <property type="project" value="UniProtKB-KW"/>
</dbReference>
<dbReference type="PANTHER" id="PTHR42103">
    <property type="entry name" value="ALPHA/BETA-HYDROLASES SUPERFAMILY PROTEIN"/>
    <property type="match status" value="1"/>
</dbReference>
<dbReference type="Proteomes" id="UP000325161">
    <property type="component" value="Chromosome"/>
</dbReference>
<organism evidence="1 2">
    <name type="scientific">Pigmentiphaga aceris</name>
    <dbReference type="NCBI Taxonomy" id="1940612"/>
    <lineage>
        <taxon>Bacteria</taxon>
        <taxon>Pseudomonadati</taxon>
        <taxon>Pseudomonadota</taxon>
        <taxon>Betaproteobacteria</taxon>
        <taxon>Burkholderiales</taxon>
        <taxon>Alcaligenaceae</taxon>
        <taxon>Pigmentiphaga</taxon>
    </lineage>
</organism>
<dbReference type="SUPFAM" id="SSF53474">
    <property type="entry name" value="alpha/beta-Hydrolases"/>
    <property type="match status" value="1"/>
</dbReference>
<keyword evidence="2" id="KW-1185">Reference proteome</keyword>
<dbReference type="EMBL" id="CP043046">
    <property type="protein sequence ID" value="QEI06285.1"/>
    <property type="molecule type" value="Genomic_DNA"/>
</dbReference>
<keyword evidence="1" id="KW-0378">Hydrolase</keyword>
<evidence type="ECO:0000313" key="2">
    <source>
        <dbReference type="Proteomes" id="UP000325161"/>
    </source>
</evidence>
<dbReference type="PANTHER" id="PTHR42103:SF2">
    <property type="entry name" value="AB HYDROLASE-1 DOMAIN-CONTAINING PROTEIN"/>
    <property type="match status" value="1"/>
</dbReference>
<dbReference type="AlphaFoldDB" id="A0A5C0AVQ3"/>
<dbReference type="InterPro" id="IPR029058">
    <property type="entry name" value="AB_hydrolase_fold"/>
</dbReference>
<dbReference type="KEGG" id="pacr:FXN63_10915"/>
<accession>A0A5C0AVQ3</accession>
<reference evidence="1 2" key="1">
    <citation type="submission" date="2019-08" db="EMBL/GenBank/DDBJ databases">
        <title>Amphibian skin-associated Pigmentiphaga: genome sequence and occurrence across geography and hosts.</title>
        <authorList>
            <person name="Bletz M.C."/>
            <person name="Bunk B."/>
            <person name="Sproeer C."/>
            <person name="Biwer P."/>
            <person name="Reiter S."/>
            <person name="Rabemananjara F.C.E."/>
            <person name="Schulz S."/>
            <person name="Overmann J."/>
            <person name="Vences M."/>
        </authorList>
    </citation>
    <scope>NUCLEOTIDE SEQUENCE [LARGE SCALE GENOMIC DNA]</scope>
    <source>
        <strain evidence="1 2">Mada1488</strain>
    </source>
</reference>
<name>A0A5C0AVQ3_9BURK</name>
<dbReference type="RefSeq" id="WP_148814742.1">
    <property type="nucleotide sequence ID" value="NZ_CP043046.1"/>
</dbReference>
<dbReference type="OrthoDB" id="9800435at2"/>
<gene>
    <name evidence="1" type="ORF">FXN63_10915</name>
</gene>
<protein>
    <submittedName>
        <fullName evidence="1">Alpha/beta hydrolase</fullName>
    </submittedName>
</protein>
<dbReference type="Gene3D" id="3.40.50.1820">
    <property type="entry name" value="alpha/beta hydrolase"/>
    <property type="match status" value="1"/>
</dbReference>